<evidence type="ECO:0000313" key="11">
    <source>
        <dbReference type="EMBL" id="OAD54462.1"/>
    </source>
</evidence>
<dbReference type="OrthoDB" id="431715at2759"/>
<protein>
    <recommendedName>
        <fullName evidence="2">U3 small nucleolar RNA-associated protein 15 homolog</fullName>
    </recommendedName>
</protein>
<proteinExistence type="predicted"/>
<evidence type="ECO:0000256" key="5">
    <source>
        <dbReference type="ARBA" id="ARBA00022737"/>
    </source>
</evidence>
<dbReference type="PANTHER" id="PTHR19924">
    <property type="entry name" value="UTP15 U3 SMALL NUCLEOLAR RNA-ASSOCIATED PROTEIN 15 FAMILY MEMBER"/>
    <property type="match status" value="1"/>
</dbReference>
<feature type="domain" description="U3 small nucleolar RNA-associated protein 15 C-terminal" evidence="10">
    <location>
        <begin position="340"/>
        <end position="485"/>
    </location>
</feature>
<dbReference type="CDD" id="cd00200">
    <property type="entry name" value="WD40"/>
    <property type="match status" value="1"/>
</dbReference>
<evidence type="ECO:0000256" key="3">
    <source>
        <dbReference type="ARBA" id="ARBA00022552"/>
    </source>
</evidence>
<keyword evidence="12" id="KW-1185">Reference proteome</keyword>
<dbReference type="PROSITE" id="PS50082">
    <property type="entry name" value="WD_REPEATS_2"/>
    <property type="match status" value="2"/>
</dbReference>
<organism evidence="11 12">
    <name type="scientific">Eufriesea mexicana</name>
    <dbReference type="NCBI Taxonomy" id="516756"/>
    <lineage>
        <taxon>Eukaryota</taxon>
        <taxon>Metazoa</taxon>
        <taxon>Ecdysozoa</taxon>
        <taxon>Arthropoda</taxon>
        <taxon>Hexapoda</taxon>
        <taxon>Insecta</taxon>
        <taxon>Pterygota</taxon>
        <taxon>Neoptera</taxon>
        <taxon>Endopterygota</taxon>
        <taxon>Hymenoptera</taxon>
        <taxon>Apocrita</taxon>
        <taxon>Aculeata</taxon>
        <taxon>Apoidea</taxon>
        <taxon>Anthophila</taxon>
        <taxon>Apidae</taxon>
        <taxon>Eufriesea</taxon>
    </lineage>
</organism>
<keyword evidence="6" id="KW-0539">Nucleus</keyword>
<feature type="repeat" description="WD" evidence="8">
    <location>
        <begin position="241"/>
        <end position="282"/>
    </location>
</feature>
<dbReference type="Pfam" id="PF00400">
    <property type="entry name" value="WD40"/>
    <property type="match status" value="3"/>
</dbReference>
<comment type="subcellular location">
    <subcellularLocation>
        <location evidence="1">Nucleus</location>
        <location evidence="1">Nucleolus</location>
    </subcellularLocation>
</comment>
<name>A0A310SJ69_9HYME</name>
<dbReference type="SUPFAM" id="SSF50978">
    <property type="entry name" value="WD40 repeat-like"/>
    <property type="match status" value="1"/>
</dbReference>
<dbReference type="GO" id="GO:0006364">
    <property type="term" value="P:rRNA processing"/>
    <property type="evidence" value="ECO:0007669"/>
    <property type="project" value="UniProtKB-KW"/>
</dbReference>
<sequence length="518" mass="57948">MASFKKINTKVFVRSGSELTPDNIYWKKYSVIKEFGPIDYIDFSPVEPHYFAVTCSVRVQVYNPITKLVTKNFSRFKEAAYGGSFRSDGKLLCAGGEEAVVRLFDINTKSLLRIFSGHKSAIHRTFFTADNLHIASFSDDKTVIVWDIASEKQVISFNEHLDYIRAGVVSPISKDILLSGSYDKLIHMYDTRTSKKILSVCHEAPVESLLFLPSGGIFLSAGGTEIKVWDALAGGRLLAKITQHHKTVTCLKIASNGHRILSGSLDRHVKIYDSGTYKTVHSLDYPNSVLSIGINSNDETIVAGMVDGLISVRRREEEVKTEKPQRKKVSYRNSGKNLHTPQTDIVVHEEMKEIMSKHDTYLRKFEYSKALDCVMMSYVVNKAPHVTVALMQELIRRQGLKQALSGRDGKSLVNILKFLNKYIGSIRFGRVLLHVANVFMDVYENHLDELAAEPRKMCSILAAKLEEEENLILSLSELQGKLDMILSAAETVSPAPVKDVQSLEPSSAAQKNLILSIT</sequence>
<dbReference type="Pfam" id="PF09384">
    <property type="entry name" value="UTP15_C"/>
    <property type="match status" value="1"/>
</dbReference>
<gene>
    <name evidence="11" type="ORF">WN48_07760</name>
</gene>
<evidence type="ECO:0000256" key="8">
    <source>
        <dbReference type="PROSITE-ProRule" id="PRU00221"/>
    </source>
</evidence>
<reference evidence="11 12" key="1">
    <citation type="submission" date="2015-07" db="EMBL/GenBank/DDBJ databases">
        <title>The genome of Eufriesea mexicana.</title>
        <authorList>
            <person name="Pan H."/>
            <person name="Kapheim K."/>
        </authorList>
    </citation>
    <scope>NUCLEOTIDE SEQUENCE [LARGE SCALE GENOMIC DNA]</scope>
    <source>
        <strain evidence="11">0111107269</strain>
        <tissue evidence="11">Whole body</tissue>
    </source>
</reference>
<dbReference type="SMART" id="SM00320">
    <property type="entry name" value="WD40"/>
    <property type="match status" value="7"/>
</dbReference>
<dbReference type="InterPro" id="IPR018983">
    <property type="entry name" value="U3_snoRNA-assocProt_15_C"/>
</dbReference>
<dbReference type="Proteomes" id="UP000250275">
    <property type="component" value="Unassembled WGS sequence"/>
</dbReference>
<dbReference type="AlphaFoldDB" id="A0A310SJ69"/>
<keyword evidence="5" id="KW-0677">Repeat</keyword>
<dbReference type="PROSITE" id="PS50294">
    <property type="entry name" value="WD_REPEATS_REGION"/>
    <property type="match status" value="2"/>
</dbReference>
<dbReference type="GO" id="GO:0005730">
    <property type="term" value="C:nucleolus"/>
    <property type="evidence" value="ECO:0007669"/>
    <property type="project" value="UniProtKB-SubCell"/>
</dbReference>
<feature type="region of interest" description="Disordered" evidence="9">
    <location>
        <begin position="318"/>
        <end position="338"/>
    </location>
</feature>
<evidence type="ECO:0000256" key="6">
    <source>
        <dbReference type="ARBA" id="ARBA00023242"/>
    </source>
</evidence>
<evidence type="ECO:0000256" key="7">
    <source>
        <dbReference type="ARBA" id="ARBA00045437"/>
    </source>
</evidence>
<dbReference type="PANTHER" id="PTHR19924:SF26">
    <property type="entry name" value="U3 SMALL NUCLEOLAR RNA-ASSOCIATED PROTEIN 15 HOMOLOG"/>
    <property type="match status" value="1"/>
</dbReference>
<dbReference type="InterPro" id="IPR001680">
    <property type="entry name" value="WD40_rpt"/>
</dbReference>
<dbReference type="GO" id="GO:0045943">
    <property type="term" value="P:positive regulation of transcription by RNA polymerase I"/>
    <property type="evidence" value="ECO:0007669"/>
    <property type="project" value="TreeGrafter"/>
</dbReference>
<evidence type="ECO:0000256" key="4">
    <source>
        <dbReference type="ARBA" id="ARBA00022574"/>
    </source>
</evidence>
<keyword evidence="3" id="KW-0698">rRNA processing</keyword>
<dbReference type="Gene3D" id="2.130.10.10">
    <property type="entry name" value="YVTN repeat-like/Quinoprotein amine dehydrogenase"/>
    <property type="match status" value="2"/>
</dbReference>
<evidence type="ECO:0000259" key="10">
    <source>
        <dbReference type="Pfam" id="PF09384"/>
    </source>
</evidence>
<feature type="repeat" description="WD" evidence="8">
    <location>
        <begin position="115"/>
        <end position="156"/>
    </location>
</feature>
<accession>A0A310SJ69</accession>
<dbReference type="InterPro" id="IPR015943">
    <property type="entry name" value="WD40/YVTN_repeat-like_dom_sf"/>
</dbReference>
<evidence type="ECO:0000313" key="12">
    <source>
        <dbReference type="Proteomes" id="UP000250275"/>
    </source>
</evidence>
<evidence type="ECO:0000256" key="9">
    <source>
        <dbReference type="SAM" id="MobiDB-lite"/>
    </source>
</evidence>
<comment type="function">
    <text evidence="7">Ribosome biogenesis factor. Involved in nucleolar processing of pre-18S ribosomal RNA. Required for optimal pre-ribosomal RNA transcription by RNA polymerase I. Part of the small subunit (SSU) processome, first precursor of the small eukaryotic ribosomal subunit. During the assembly of the SSU processome in the nucleolus, many ribosome biogenesis factors, an RNA chaperone and ribosomal proteins associate with the nascent pre-rRNA and work in concert to generate RNA folding, modifications, rearrangements and cleavage as well as targeted degradation of pre-ribosomal RNA by the RNA exosome.</text>
</comment>
<dbReference type="InterPro" id="IPR036322">
    <property type="entry name" value="WD40_repeat_dom_sf"/>
</dbReference>
<evidence type="ECO:0000256" key="2">
    <source>
        <dbReference type="ARBA" id="ARBA00018260"/>
    </source>
</evidence>
<dbReference type="EMBL" id="KQ764626">
    <property type="protein sequence ID" value="OAD54462.1"/>
    <property type="molecule type" value="Genomic_DNA"/>
</dbReference>
<evidence type="ECO:0000256" key="1">
    <source>
        <dbReference type="ARBA" id="ARBA00004604"/>
    </source>
</evidence>
<keyword evidence="4 8" id="KW-0853">WD repeat</keyword>